<evidence type="ECO:0000256" key="10">
    <source>
        <dbReference type="ARBA" id="ARBA00048977"/>
    </source>
</evidence>
<organism evidence="14 15">
    <name type="scientific">Vairimorpha necatrix</name>
    <dbReference type="NCBI Taxonomy" id="6039"/>
    <lineage>
        <taxon>Eukaryota</taxon>
        <taxon>Fungi</taxon>
        <taxon>Fungi incertae sedis</taxon>
        <taxon>Microsporidia</taxon>
        <taxon>Nosematidae</taxon>
        <taxon>Vairimorpha</taxon>
    </lineage>
</organism>
<evidence type="ECO:0000256" key="3">
    <source>
        <dbReference type="ARBA" id="ARBA00022679"/>
    </source>
</evidence>
<dbReference type="GO" id="GO:0003743">
    <property type="term" value="F:translation initiation factor activity"/>
    <property type="evidence" value="ECO:0007669"/>
    <property type="project" value="UniProtKB-KW"/>
</dbReference>
<keyword evidence="7" id="KW-0652">Protein synthesis inhibitor</keyword>
<keyword evidence="14" id="KW-0396">Initiation factor</keyword>
<comment type="similarity">
    <text evidence="8">Belongs to the protein kinase superfamily. Ser/Thr protein kinase family. GCN2 subfamily.</text>
</comment>
<keyword evidence="14" id="KW-0648">Protein biosynthesis</keyword>
<dbReference type="GO" id="GO:0004694">
    <property type="term" value="F:eukaryotic translation initiation factor 2alpha kinase activity"/>
    <property type="evidence" value="ECO:0007669"/>
    <property type="project" value="TreeGrafter"/>
</dbReference>
<dbReference type="Proteomes" id="UP001334084">
    <property type="component" value="Chromosome 11"/>
</dbReference>
<dbReference type="Gene3D" id="3.30.200.20">
    <property type="entry name" value="Phosphorylase Kinase, domain 1"/>
    <property type="match status" value="1"/>
</dbReference>
<dbReference type="InterPro" id="IPR050339">
    <property type="entry name" value="CC_SR_Kinase"/>
</dbReference>
<dbReference type="GO" id="GO:0005634">
    <property type="term" value="C:nucleus"/>
    <property type="evidence" value="ECO:0007669"/>
    <property type="project" value="TreeGrafter"/>
</dbReference>
<feature type="domain" description="Protein kinase" evidence="13">
    <location>
        <begin position="15"/>
        <end position="430"/>
    </location>
</feature>
<keyword evidence="3" id="KW-0808">Transferase</keyword>
<evidence type="ECO:0000256" key="11">
    <source>
        <dbReference type="PROSITE-ProRule" id="PRU10141"/>
    </source>
</evidence>
<accession>A0AAX4JG90</accession>
<dbReference type="GO" id="GO:0005524">
    <property type="term" value="F:ATP binding"/>
    <property type="evidence" value="ECO:0007669"/>
    <property type="project" value="UniProtKB-UniRule"/>
</dbReference>
<evidence type="ECO:0000256" key="12">
    <source>
        <dbReference type="RuleBase" id="RU000304"/>
    </source>
</evidence>
<dbReference type="PROSITE" id="PS00108">
    <property type="entry name" value="PROTEIN_KINASE_ST"/>
    <property type="match status" value="1"/>
</dbReference>
<dbReference type="EC" id="2.7.11.1" evidence="1"/>
<dbReference type="PANTHER" id="PTHR11042">
    <property type="entry name" value="EUKARYOTIC TRANSLATION INITIATION FACTOR 2-ALPHA KINASE EIF2-ALPHA KINASE -RELATED"/>
    <property type="match status" value="1"/>
</dbReference>
<keyword evidence="5 14" id="KW-0418">Kinase</keyword>
<evidence type="ECO:0000256" key="4">
    <source>
        <dbReference type="ARBA" id="ARBA00022741"/>
    </source>
</evidence>
<dbReference type="Pfam" id="PF00069">
    <property type="entry name" value="Pkinase"/>
    <property type="match status" value="1"/>
</dbReference>
<keyword evidence="6 11" id="KW-0067">ATP-binding</keyword>
<evidence type="ECO:0000256" key="8">
    <source>
        <dbReference type="ARBA" id="ARBA00037982"/>
    </source>
</evidence>
<dbReference type="InterPro" id="IPR017441">
    <property type="entry name" value="Protein_kinase_ATP_BS"/>
</dbReference>
<dbReference type="EMBL" id="CP142736">
    <property type="protein sequence ID" value="WUR04979.1"/>
    <property type="molecule type" value="Genomic_DNA"/>
</dbReference>
<dbReference type="GO" id="GO:0005737">
    <property type="term" value="C:cytoplasm"/>
    <property type="evidence" value="ECO:0007669"/>
    <property type="project" value="TreeGrafter"/>
</dbReference>
<dbReference type="KEGG" id="vnx:VNE69_11142"/>
<comment type="catalytic activity">
    <reaction evidence="9">
        <text>L-threonyl-[protein] + ATP = O-phospho-L-threonyl-[protein] + ADP + H(+)</text>
        <dbReference type="Rhea" id="RHEA:46608"/>
        <dbReference type="Rhea" id="RHEA-COMP:11060"/>
        <dbReference type="Rhea" id="RHEA-COMP:11605"/>
        <dbReference type="ChEBI" id="CHEBI:15378"/>
        <dbReference type="ChEBI" id="CHEBI:30013"/>
        <dbReference type="ChEBI" id="CHEBI:30616"/>
        <dbReference type="ChEBI" id="CHEBI:61977"/>
        <dbReference type="ChEBI" id="CHEBI:456216"/>
        <dbReference type="EC" id="2.7.11.1"/>
    </reaction>
    <physiologicalReaction direction="left-to-right" evidence="9">
        <dbReference type="Rhea" id="RHEA:46609"/>
    </physiologicalReaction>
</comment>
<feature type="binding site" evidence="11">
    <location>
        <position position="44"/>
    </location>
    <ligand>
        <name>ATP</name>
        <dbReference type="ChEBI" id="CHEBI:30616"/>
    </ligand>
</feature>
<dbReference type="PROSITE" id="PS00107">
    <property type="entry name" value="PROTEIN_KINASE_ATP"/>
    <property type="match status" value="1"/>
</dbReference>
<evidence type="ECO:0000256" key="2">
    <source>
        <dbReference type="ARBA" id="ARBA00022527"/>
    </source>
</evidence>
<dbReference type="PANTHER" id="PTHR11042:SF160">
    <property type="entry name" value="EUKARYOTIC TRANSLATION INITIATION FACTOR 2-ALPHA KINASE 1"/>
    <property type="match status" value="1"/>
</dbReference>
<proteinExistence type="inferred from homology"/>
<dbReference type="PROSITE" id="PS50011">
    <property type="entry name" value="PROTEIN_KINASE_DOM"/>
    <property type="match status" value="1"/>
</dbReference>
<comment type="catalytic activity">
    <reaction evidence="10">
        <text>L-seryl-[protein] + ATP = O-phospho-L-seryl-[protein] + ADP + H(+)</text>
        <dbReference type="Rhea" id="RHEA:17989"/>
        <dbReference type="Rhea" id="RHEA-COMP:9863"/>
        <dbReference type="Rhea" id="RHEA-COMP:11604"/>
        <dbReference type="ChEBI" id="CHEBI:15378"/>
        <dbReference type="ChEBI" id="CHEBI:29999"/>
        <dbReference type="ChEBI" id="CHEBI:30616"/>
        <dbReference type="ChEBI" id="CHEBI:83421"/>
        <dbReference type="ChEBI" id="CHEBI:456216"/>
        <dbReference type="EC" id="2.7.11.1"/>
    </reaction>
    <physiologicalReaction direction="left-to-right" evidence="10">
        <dbReference type="Rhea" id="RHEA:17990"/>
    </physiologicalReaction>
</comment>
<evidence type="ECO:0000256" key="9">
    <source>
        <dbReference type="ARBA" id="ARBA00048659"/>
    </source>
</evidence>
<dbReference type="SUPFAM" id="SSF56112">
    <property type="entry name" value="Protein kinase-like (PK-like)"/>
    <property type="match status" value="1"/>
</dbReference>
<gene>
    <name evidence="14" type="ORF">VNE69_11142</name>
</gene>
<dbReference type="GeneID" id="90542816"/>
<evidence type="ECO:0000313" key="15">
    <source>
        <dbReference type="Proteomes" id="UP001334084"/>
    </source>
</evidence>
<dbReference type="SMART" id="SM00220">
    <property type="entry name" value="S_TKc"/>
    <property type="match status" value="1"/>
</dbReference>
<dbReference type="InterPro" id="IPR011009">
    <property type="entry name" value="Kinase-like_dom_sf"/>
</dbReference>
<sequence>MLVLNKEHEKYFKRFHVKSLLGKGSYGTVYNVQDKLTNENFALKEVHINLKNPNNFINELLPFNTSHPNILYYSPLMISKRPIKLNKEKLDIEKKWETNRQNIDFYEQLTVNNLENKDKKYEQFSSPDIQCIENIKLIDKEDKKFSKMDIKCLNTEETRIVSNHFISQRHLNIKRTRNWGIKKQLEGNLKVKRIKSANDEYFLYLKTKICSFSLRDFLDVRNKIIFNKDTKNYKNMNITYEGLLDTKVEIPISFYNESIKNDKISRAFSMRIFRCILLGLLFLHSLGISHNDLKSSNIFLDGNDGYIPKIGDFGSKTICKKHKEYNNKLYGNSDYFYYDDTEKIECEHQNNNKVLDCKALVPILIELLFPFKTHAEMVNVIRTLKETYEVPDFIRTEFPEESELIESILKDKNISVKTILTATYKILDVI</sequence>
<dbReference type="InterPro" id="IPR000719">
    <property type="entry name" value="Prot_kinase_dom"/>
</dbReference>
<evidence type="ECO:0000313" key="14">
    <source>
        <dbReference type="EMBL" id="WUR04979.1"/>
    </source>
</evidence>
<keyword evidence="2 12" id="KW-0723">Serine/threonine-protein kinase</keyword>
<reference evidence="14" key="1">
    <citation type="journal article" date="2024" name="BMC Genomics">
        <title>Functional annotation of a divergent genome using sequence and structure-based similarity.</title>
        <authorList>
            <person name="Svedberg D."/>
            <person name="Winiger R.R."/>
            <person name="Berg A."/>
            <person name="Sharma H."/>
            <person name="Tellgren-Roth C."/>
            <person name="Debrunner-Vossbrinck B.A."/>
            <person name="Vossbrinck C.R."/>
            <person name="Barandun J."/>
        </authorList>
    </citation>
    <scope>NUCLEOTIDE SEQUENCE</scope>
    <source>
        <strain evidence="14">Illinois isolate</strain>
    </source>
</reference>
<evidence type="ECO:0000256" key="6">
    <source>
        <dbReference type="ARBA" id="ARBA00022840"/>
    </source>
</evidence>
<evidence type="ECO:0000256" key="5">
    <source>
        <dbReference type="ARBA" id="ARBA00022777"/>
    </source>
</evidence>
<name>A0AAX4JG90_9MICR</name>
<dbReference type="GO" id="GO:0017148">
    <property type="term" value="P:negative regulation of translation"/>
    <property type="evidence" value="ECO:0007669"/>
    <property type="project" value="UniProtKB-KW"/>
</dbReference>
<evidence type="ECO:0000256" key="7">
    <source>
        <dbReference type="ARBA" id="ARBA00023193"/>
    </source>
</evidence>
<dbReference type="AlphaFoldDB" id="A0AAX4JG90"/>
<keyword evidence="4 11" id="KW-0547">Nucleotide-binding</keyword>
<dbReference type="Gene3D" id="1.10.510.10">
    <property type="entry name" value="Transferase(Phosphotransferase) domain 1"/>
    <property type="match status" value="1"/>
</dbReference>
<dbReference type="RefSeq" id="XP_065331124.1">
    <property type="nucleotide sequence ID" value="XM_065475052.1"/>
</dbReference>
<protein>
    <recommendedName>
        <fullName evidence="1">non-specific serine/threonine protein kinase</fullName>
        <ecNumber evidence="1">2.7.11.1</ecNumber>
    </recommendedName>
</protein>
<dbReference type="InterPro" id="IPR008271">
    <property type="entry name" value="Ser/Thr_kinase_AS"/>
</dbReference>
<evidence type="ECO:0000259" key="13">
    <source>
        <dbReference type="PROSITE" id="PS50011"/>
    </source>
</evidence>
<keyword evidence="15" id="KW-1185">Reference proteome</keyword>
<evidence type="ECO:0000256" key="1">
    <source>
        <dbReference type="ARBA" id="ARBA00012513"/>
    </source>
</evidence>